<proteinExistence type="predicted"/>
<evidence type="ECO:0000256" key="4">
    <source>
        <dbReference type="ARBA" id="ARBA00023268"/>
    </source>
</evidence>
<dbReference type="SUPFAM" id="SSF47336">
    <property type="entry name" value="ACP-like"/>
    <property type="match status" value="1"/>
</dbReference>
<gene>
    <name evidence="6" type="ORF">FQU76_30165</name>
</gene>
<dbReference type="InterPro" id="IPR009081">
    <property type="entry name" value="PP-bd_ACP"/>
</dbReference>
<dbReference type="InterPro" id="IPR050091">
    <property type="entry name" value="PKS_NRPS_Biosynth_Enz"/>
</dbReference>
<dbReference type="OrthoDB" id="9778690at2"/>
<dbReference type="InterPro" id="IPR036736">
    <property type="entry name" value="ACP-like_sf"/>
</dbReference>
<dbReference type="AlphaFoldDB" id="A0A5B8JTX3"/>
<keyword evidence="7" id="KW-1185">Reference proteome</keyword>
<dbReference type="KEGG" id="sqz:FQU76_30165"/>
<dbReference type="GO" id="GO:0006633">
    <property type="term" value="P:fatty acid biosynthetic process"/>
    <property type="evidence" value="ECO:0007669"/>
    <property type="project" value="TreeGrafter"/>
</dbReference>
<evidence type="ECO:0000256" key="2">
    <source>
        <dbReference type="ARBA" id="ARBA00022553"/>
    </source>
</evidence>
<keyword evidence="1" id="KW-0596">Phosphopantetheine</keyword>
<dbReference type="PANTHER" id="PTHR43775">
    <property type="entry name" value="FATTY ACID SYNTHASE"/>
    <property type="match status" value="1"/>
</dbReference>
<dbReference type="GO" id="GO:0031177">
    <property type="term" value="F:phosphopantetheine binding"/>
    <property type="evidence" value="ECO:0007669"/>
    <property type="project" value="InterPro"/>
</dbReference>
<keyword evidence="4" id="KW-0511">Multifunctional enzyme</keyword>
<dbReference type="FunFam" id="1.10.1200.10:FF:000007">
    <property type="entry name" value="Probable polyketide synthase pks17"/>
    <property type="match status" value="1"/>
</dbReference>
<evidence type="ECO:0000313" key="6">
    <source>
        <dbReference type="EMBL" id="QDY81403.1"/>
    </source>
</evidence>
<evidence type="ECO:0000313" key="7">
    <source>
        <dbReference type="Proteomes" id="UP000320580"/>
    </source>
</evidence>
<keyword evidence="3" id="KW-0808">Transferase</keyword>
<name>A0A5B8JTX3_9ACTN</name>
<dbReference type="InterPro" id="IPR020806">
    <property type="entry name" value="PKS_PP-bd"/>
</dbReference>
<evidence type="ECO:0000256" key="1">
    <source>
        <dbReference type="ARBA" id="ARBA00022450"/>
    </source>
</evidence>
<dbReference type="PANTHER" id="PTHR43775:SF51">
    <property type="entry name" value="INACTIVE PHENOLPHTHIOCEROL SYNTHESIS POLYKETIDE SYNTHASE TYPE I PKS1-RELATED"/>
    <property type="match status" value="1"/>
</dbReference>
<dbReference type="SMART" id="SM01294">
    <property type="entry name" value="PKS_PP_betabranch"/>
    <property type="match status" value="1"/>
</dbReference>
<dbReference type="SMART" id="SM00823">
    <property type="entry name" value="PKS_PP"/>
    <property type="match status" value="1"/>
</dbReference>
<organism evidence="6 7">
    <name type="scientific">Streptomyces qinzhouensis</name>
    <dbReference type="NCBI Taxonomy" id="2599401"/>
    <lineage>
        <taxon>Bacteria</taxon>
        <taxon>Bacillati</taxon>
        <taxon>Actinomycetota</taxon>
        <taxon>Actinomycetes</taxon>
        <taxon>Kitasatosporales</taxon>
        <taxon>Streptomycetaceae</taxon>
        <taxon>Streptomyces</taxon>
    </lineage>
</organism>
<feature type="domain" description="Carrier" evidence="5">
    <location>
        <begin position="92"/>
        <end position="167"/>
    </location>
</feature>
<evidence type="ECO:0000259" key="5">
    <source>
        <dbReference type="PROSITE" id="PS50075"/>
    </source>
</evidence>
<accession>A0A5B8JTX3</accession>
<dbReference type="Pfam" id="PF00550">
    <property type="entry name" value="PP-binding"/>
    <property type="match status" value="1"/>
</dbReference>
<reference evidence="6 7" key="1">
    <citation type="submission" date="2019-07" db="EMBL/GenBank/DDBJ databases">
        <authorList>
            <person name="Zhu P."/>
        </authorList>
    </citation>
    <scope>NUCLEOTIDE SEQUENCE [LARGE SCALE GENOMIC DNA]</scope>
    <source>
        <strain evidence="6 7">SSL-25</strain>
    </source>
</reference>
<keyword evidence="2" id="KW-0597">Phosphoprotein</keyword>
<dbReference type="GO" id="GO:0017000">
    <property type="term" value="P:antibiotic biosynthetic process"/>
    <property type="evidence" value="ECO:0007669"/>
    <property type="project" value="UniProtKB-ARBA"/>
</dbReference>
<dbReference type="PROSITE" id="PS00012">
    <property type="entry name" value="PHOSPHOPANTETHEINE"/>
    <property type="match status" value="1"/>
</dbReference>
<dbReference type="Gene3D" id="1.10.1200.10">
    <property type="entry name" value="ACP-like"/>
    <property type="match status" value="1"/>
</dbReference>
<dbReference type="EMBL" id="CP042266">
    <property type="protein sequence ID" value="QDY81403.1"/>
    <property type="molecule type" value="Genomic_DNA"/>
</dbReference>
<dbReference type="PROSITE" id="PS50075">
    <property type="entry name" value="CARRIER"/>
    <property type="match status" value="1"/>
</dbReference>
<dbReference type="GO" id="GO:0004312">
    <property type="term" value="F:fatty acid synthase activity"/>
    <property type="evidence" value="ECO:0007669"/>
    <property type="project" value="TreeGrafter"/>
</dbReference>
<protein>
    <recommendedName>
        <fullName evidence="5">Carrier domain-containing protein</fullName>
    </recommendedName>
</protein>
<dbReference type="Proteomes" id="UP000320580">
    <property type="component" value="Chromosome"/>
</dbReference>
<sequence>MDRRGLAAMDPEAAFEALHDALTHGETALTVADVDWERFYPAFAMARPRPLLHDIPAVAALLAEERDGDGDMRARSDLAERLVALPAEEQQRTVLGLVRTHVAAVLGHSGPEGVQAGRSFRDLGFDSLTAVELRNRLSSATGVALPATLIFDYPNPNAIVEHLRRQLCGGEATFASALASVSDLEQEAEKAVVRFQGDPEQVDLAEITPVISRLKAVLAQYESLRASSTGTSGASSASSDLSSATASELIDIINQEFGSVSE</sequence>
<dbReference type="InterPro" id="IPR006162">
    <property type="entry name" value="Ppantetheine_attach_site"/>
</dbReference>
<evidence type="ECO:0000256" key="3">
    <source>
        <dbReference type="ARBA" id="ARBA00022679"/>
    </source>
</evidence>
<dbReference type="Gene3D" id="3.40.50.720">
    <property type="entry name" value="NAD(P)-binding Rossmann-like Domain"/>
    <property type="match status" value="1"/>
</dbReference>